<dbReference type="KEGG" id="pdv:FFU37_20240"/>
<name>A0A4P9J7E9_9GAMM</name>
<dbReference type="InterPro" id="IPR002321">
    <property type="entry name" value="Cyt_c_II"/>
</dbReference>
<dbReference type="Proteomes" id="UP001242314">
    <property type="component" value="Unassembled WGS sequence"/>
</dbReference>
<accession>A0A4P9J7E9</accession>
<dbReference type="GeneID" id="88778002"/>
<sequence>MATCKACHEEIRDDATVCKHCGHKEKVDANSVGIYIGVILSVISLATIAFSTAVKLFESKNADIVGQVLSFENDKLDLSLSNRGKSSAVIWDLTITYPEAGRCNQKDYEVTTRMELKKSVIEPNKTIIVPSKTKDESSLHIADMSPETRADEEFKDLLKSISFYTAKVI</sequence>
<evidence type="ECO:0000313" key="3">
    <source>
        <dbReference type="EMBL" id="QCU76779.1"/>
    </source>
</evidence>
<dbReference type="GO" id="GO:0009055">
    <property type="term" value="F:electron transfer activity"/>
    <property type="evidence" value="ECO:0007669"/>
    <property type="project" value="InterPro"/>
</dbReference>
<keyword evidence="1" id="KW-0472">Membrane</keyword>
<protein>
    <submittedName>
        <fullName evidence="3">Zinc ribbon domain-containing protein</fullName>
    </submittedName>
</protein>
<keyword evidence="1" id="KW-0812">Transmembrane</keyword>
<dbReference type="EMBL" id="JASGWX010000011">
    <property type="protein sequence ID" value="MDP4485141.1"/>
    <property type="molecule type" value="Genomic_DNA"/>
</dbReference>
<evidence type="ECO:0000313" key="4">
    <source>
        <dbReference type="Proteomes" id="UP000310065"/>
    </source>
</evidence>
<proteinExistence type="predicted"/>
<reference evidence="2 5" key="2">
    <citation type="submission" date="2023-04" db="EMBL/GenBank/DDBJ databases">
        <title>Novel Pseudoalteromonas species isolated from Pacific coral.</title>
        <authorList>
            <person name="Videau P."/>
            <person name="Shlafstein M.D."/>
            <person name="Oline D.K."/>
            <person name="Strangman W.K."/>
            <person name="Hahnke R.L."/>
            <person name="Saw J.H."/>
            <person name="Ushijima B."/>
        </authorList>
    </citation>
    <scope>NUCLEOTIDE SEQUENCE [LARGE SCALE GENOMIC DNA]</scope>
    <source>
        <strain evidence="2 5">LMG 14908</strain>
    </source>
</reference>
<organism evidence="3 4">
    <name type="scientific">Pseudoalteromonas distincta</name>
    <dbReference type="NCBI Taxonomy" id="77608"/>
    <lineage>
        <taxon>Bacteria</taxon>
        <taxon>Pseudomonadati</taxon>
        <taxon>Pseudomonadota</taxon>
        <taxon>Gammaproteobacteria</taxon>
        <taxon>Alteromonadales</taxon>
        <taxon>Pseudoalteromonadaceae</taxon>
        <taxon>Pseudoalteromonas</taxon>
    </lineage>
</organism>
<reference evidence="3 4" key="1">
    <citation type="submission" date="2019-05" db="EMBL/GenBank/DDBJ databases">
        <title>Complete genome sequence of Pseudoalteromonas sp. 16-SW-7(T) isolated from the Okhotsk Sea, Russia.</title>
        <authorList>
            <person name="Nguyen T.H."/>
            <person name="Nedashkovskaya O.I."/>
            <person name="Kim S.-G."/>
        </authorList>
    </citation>
    <scope>NUCLEOTIDE SEQUENCE [LARGE SCALE GENOMIC DNA]</scope>
    <source>
        <strain evidence="3 4">16-SW-7</strain>
    </source>
</reference>
<dbReference type="RefSeq" id="WP_039487641.1">
    <property type="nucleotide sequence ID" value="NZ_CP040559.1"/>
</dbReference>
<evidence type="ECO:0000313" key="5">
    <source>
        <dbReference type="Proteomes" id="UP001242314"/>
    </source>
</evidence>
<dbReference type="PROSITE" id="PS51009">
    <property type="entry name" value="CYTCII"/>
    <property type="match status" value="1"/>
</dbReference>
<evidence type="ECO:0000313" key="2">
    <source>
        <dbReference type="EMBL" id="MDP4485141.1"/>
    </source>
</evidence>
<gene>
    <name evidence="3" type="ORF">FFU37_20240</name>
    <name evidence="2" type="ORF">QDH73_14060</name>
</gene>
<dbReference type="EMBL" id="CP040559">
    <property type="protein sequence ID" value="QCU76779.1"/>
    <property type="molecule type" value="Genomic_DNA"/>
</dbReference>
<dbReference type="GO" id="GO:0020037">
    <property type="term" value="F:heme binding"/>
    <property type="evidence" value="ECO:0007669"/>
    <property type="project" value="InterPro"/>
</dbReference>
<dbReference type="Proteomes" id="UP000310065">
    <property type="component" value="Chromosome S1"/>
</dbReference>
<evidence type="ECO:0000256" key="1">
    <source>
        <dbReference type="SAM" id="Phobius"/>
    </source>
</evidence>
<dbReference type="AlphaFoldDB" id="A0A4P9J7E9"/>
<dbReference type="GO" id="GO:0005506">
    <property type="term" value="F:iron ion binding"/>
    <property type="evidence" value="ECO:0007669"/>
    <property type="project" value="InterPro"/>
</dbReference>
<feature type="transmembrane region" description="Helical" evidence="1">
    <location>
        <begin position="32"/>
        <end position="54"/>
    </location>
</feature>
<keyword evidence="1" id="KW-1133">Transmembrane helix</keyword>
<keyword evidence="5" id="KW-1185">Reference proteome</keyword>